<keyword evidence="2" id="KW-0732">Signal</keyword>
<feature type="compositionally biased region" description="Low complexity" evidence="1">
    <location>
        <begin position="99"/>
        <end position="108"/>
    </location>
</feature>
<dbReference type="Proteomes" id="UP001180536">
    <property type="component" value="Unassembled WGS sequence"/>
</dbReference>
<keyword evidence="4" id="KW-1185">Reference proteome</keyword>
<evidence type="ECO:0000256" key="2">
    <source>
        <dbReference type="SAM" id="SignalP"/>
    </source>
</evidence>
<dbReference type="EMBL" id="JAVDXQ010000002">
    <property type="protein sequence ID" value="MDR7296081.1"/>
    <property type="molecule type" value="Genomic_DNA"/>
</dbReference>
<comment type="caution">
    <text evidence="3">The sequence shown here is derived from an EMBL/GenBank/DDBJ whole genome shotgun (WGS) entry which is preliminary data.</text>
</comment>
<accession>A0ABU1Z619</accession>
<evidence type="ECO:0000313" key="4">
    <source>
        <dbReference type="Proteomes" id="UP001180536"/>
    </source>
</evidence>
<evidence type="ECO:0000256" key="1">
    <source>
        <dbReference type="SAM" id="MobiDB-lite"/>
    </source>
</evidence>
<gene>
    <name evidence="3" type="ORF">J2X16_001420</name>
</gene>
<evidence type="ECO:0000313" key="3">
    <source>
        <dbReference type="EMBL" id="MDR7296081.1"/>
    </source>
</evidence>
<feature type="signal peptide" evidence="2">
    <location>
        <begin position="1"/>
        <end position="23"/>
    </location>
</feature>
<sequence length="108" mass="10536">MPGLIKTWGVALPLALLCSLAAAAPTEPAGAEPTVVDRVGNSVKHGVERAASATERGVKKAAHAVGRAASATAHGVGRAASATGNAVERTARKIGLPTSSASSASASQ</sequence>
<proteinExistence type="predicted"/>
<reference evidence="3 4" key="1">
    <citation type="submission" date="2023-07" db="EMBL/GenBank/DDBJ databases">
        <title>Sorghum-associated microbial communities from plants grown in Nebraska, USA.</title>
        <authorList>
            <person name="Schachtman D."/>
        </authorList>
    </citation>
    <scope>NUCLEOTIDE SEQUENCE [LARGE SCALE GENOMIC DNA]</scope>
    <source>
        <strain evidence="3 4">BE310</strain>
    </source>
</reference>
<feature type="region of interest" description="Disordered" evidence="1">
    <location>
        <begin position="68"/>
        <end position="108"/>
    </location>
</feature>
<name>A0ABU1Z619_9BURK</name>
<feature type="chain" id="PRO_5045999872" evidence="2">
    <location>
        <begin position="24"/>
        <end position="108"/>
    </location>
</feature>
<organism evidence="3 4">
    <name type="scientific">Pelomonas aquatica</name>
    <dbReference type="NCBI Taxonomy" id="431058"/>
    <lineage>
        <taxon>Bacteria</taxon>
        <taxon>Pseudomonadati</taxon>
        <taxon>Pseudomonadota</taxon>
        <taxon>Betaproteobacteria</taxon>
        <taxon>Burkholderiales</taxon>
        <taxon>Sphaerotilaceae</taxon>
        <taxon>Roseateles</taxon>
    </lineage>
</organism>
<protein>
    <submittedName>
        <fullName evidence="3">Small secreted protein</fullName>
    </submittedName>
</protein>
<dbReference type="RefSeq" id="WP_310343188.1">
    <property type="nucleotide sequence ID" value="NZ_JAVDXQ010000002.1"/>
</dbReference>